<sequence>MRLLTSILLYSTSILVLAQSDTDYFLSPPALPLDAVYNSDSTPVTLAFAIGSTQTLRWATKLSTYEIIARGVISDGEDDLSIYLKNTSDPEVDQYKWTVPPAEELSPRWLYLRANGALKAKSTPFNITSLPDPSESPPPSGASGTAVRGVASASSTGVAFSSSNDTETIDGKPKSNATGVGLGVGLGVGIPVLLLAVVGVVLAARYAKNHPAPGAQAPGQLQGGTVRMGMGMSEIGGGERSELYVNPVPTELSGGNWRDGRTELSGNNWRDGRTELPVGGGGMMMVGR</sequence>
<evidence type="ECO:0000256" key="2">
    <source>
        <dbReference type="SAM" id="Phobius"/>
    </source>
</evidence>
<feature type="transmembrane region" description="Helical" evidence="2">
    <location>
        <begin position="180"/>
        <end position="204"/>
    </location>
</feature>
<accession>A0A6A6WQ41</accession>
<protein>
    <recommendedName>
        <fullName evidence="6">Mid2 domain-containing protein</fullName>
    </recommendedName>
</protein>
<keyword evidence="2" id="KW-1133">Transmembrane helix</keyword>
<evidence type="ECO:0000313" key="4">
    <source>
        <dbReference type="EMBL" id="KAF2786015.1"/>
    </source>
</evidence>
<evidence type="ECO:0000256" key="3">
    <source>
        <dbReference type="SAM" id="SignalP"/>
    </source>
</evidence>
<evidence type="ECO:0000313" key="5">
    <source>
        <dbReference type="Proteomes" id="UP000799757"/>
    </source>
</evidence>
<feature type="chain" id="PRO_5025560411" description="Mid2 domain-containing protein" evidence="3">
    <location>
        <begin position="19"/>
        <end position="288"/>
    </location>
</feature>
<keyword evidence="3" id="KW-0732">Signal</keyword>
<keyword evidence="2" id="KW-0812">Transmembrane</keyword>
<dbReference type="AlphaFoldDB" id="A0A6A6WQ41"/>
<feature type="region of interest" description="Disordered" evidence="1">
    <location>
        <begin position="254"/>
        <end position="281"/>
    </location>
</feature>
<dbReference type="EMBL" id="MU002576">
    <property type="protein sequence ID" value="KAF2786015.1"/>
    <property type="molecule type" value="Genomic_DNA"/>
</dbReference>
<keyword evidence="5" id="KW-1185">Reference proteome</keyword>
<proteinExistence type="predicted"/>
<organism evidence="4 5">
    <name type="scientific">Melanomma pulvis-pyrius CBS 109.77</name>
    <dbReference type="NCBI Taxonomy" id="1314802"/>
    <lineage>
        <taxon>Eukaryota</taxon>
        <taxon>Fungi</taxon>
        <taxon>Dikarya</taxon>
        <taxon>Ascomycota</taxon>
        <taxon>Pezizomycotina</taxon>
        <taxon>Dothideomycetes</taxon>
        <taxon>Pleosporomycetidae</taxon>
        <taxon>Pleosporales</taxon>
        <taxon>Melanommataceae</taxon>
        <taxon>Melanomma</taxon>
    </lineage>
</organism>
<feature type="region of interest" description="Disordered" evidence="1">
    <location>
        <begin position="124"/>
        <end position="148"/>
    </location>
</feature>
<evidence type="ECO:0000256" key="1">
    <source>
        <dbReference type="SAM" id="MobiDB-lite"/>
    </source>
</evidence>
<dbReference type="Proteomes" id="UP000799757">
    <property type="component" value="Unassembled WGS sequence"/>
</dbReference>
<evidence type="ECO:0008006" key="6">
    <source>
        <dbReference type="Google" id="ProtNLM"/>
    </source>
</evidence>
<gene>
    <name evidence="4" type="ORF">K505DRAFT_380540</name>
</gene>
<name>A0A6A6WQ41_9PLEO</name>
<keyword evidence="2" id="KW-0472">Membrane</keyword>
<feature type="signal peptide" evidence="3">
    <location>
        <begin position="1"/>
        <end position="18"/>
    </location>
</feature>
<reference evidence="4" key="1">
    <citation type="journal article" date="2020" name="Stud. Mycol.">
        <title>101 Dothideomycetes genomes: a test case for predicting lifestyles and emergence of pathogens.</title>
        <authorList>
            <person name="Haridas S."/>
            <person name="Albert R."/>
            <person name="Binder M."/>
            <person name="Bloem J."/>
            <person name="Labutti K."/>
            <person name="Salamov A."/>
            <person name="Andreopoulos B."/>
            <person name="Baker S."/>
            <person name="Barry K."/>
            <person name="Bills G."/>
            <person name="Bluhm B."/>
            <person name="Cannon C."/>
            <person name="Castanera R."/>
            <person name="Culley D."/>
            <person name="Daum C."/>
            <person name="Ezra D."/>
            <person name="Gonzalez J."/>
            <person name="Henrissat B."/>
            <person name="Kuo A."/>
            <person name="Liang C."/>
            <person name="Lipzen A."/>
            <person name="Lutzoni F."/>
            <person name="Magnuson J."/>
            <person name="Mondo S."/>
            <person name="Nolan M."/>
            <person name="Ohm R."/>
            <person name="Pangilinan J."/>
            <person name="Park H.-J."/>
            <person name="Ramirez L."/>
            <person name="Alfaro M."/>
            <person name="Sun H."/>
            <person name="Tritt A."/>
            <person name="Yoshinaga Y."/>
            <person name="Zwiers L.-H."/>
            <person name="Turgeon B."/>
            <person name="Goodwin S."/>
            <person name="Spatafora J."/>
            <person name="Crous P."/>
            <person name="Grigoriev I."/>
        </authorList>
    </citation>
    <scope>NUCLEOTIDE SEQUENCE</scope>
    <source>
        <strain evidence="4">CBS 109.77</strain>
    </source>
</reference>